<accession>A0A372ML53</accession>
<reference evidence="1 2" key="2">
    <citation type="submission" date="2018-09" db="EMBL/GenBank/DDBJ databases">
        <title>Genome of Sphaerochaeta halotolerans strain 4-11.</title>
        <authorList>
            <person name="Nazina T.N."/>
            <person name="Sokolova D.S."/>
        </authorList>
    </citation>
    <scope>NUCLEOTIDE SEQUENCE [LARGE SCALE GENOMIC DNA]</scope>
    <source>
        <strain evidence="1 2">4-11</strain>
    </source>
</reference>
<proteinExistence type="predicted"/>
<protein>
    <submittedName>
        <fullName evidence="1">Uncharacterized protein</fullName>
    </submittedName>
</protein>
<organism evidence="1 2">
    <name type="scientific">Sphaerochaeta halotolerans</name>
    <dbReference type="NCBI Taxonomy" id="2293840"/>
    <lineage>
        <taxon>Bacteria</taxon>
        <taxon>Pseudomonadati</taxon>
        <taxon>Spirochaetota</taxon>
        <taxon>Spirochaetia</taxon>
        <taxon>Spirochaetales</taxon>
        <taxon>Sphaerochaetaceae</taxon>
        <taxon>Sphaerochaeta</taxon>
    </lineage>
</organism>
<gene>
    <name evidence="1" type="ORF">DYP60_02600</name>
</gene>
<reference evidence="2" key="1">
    <citation type="submission" date="2018-08" db="EMBL/GenBank/DDBJ databases">
        <authorList>
            <person name="Grouzdev D.S."/>
            <person name="Krutkina M.S."/>
        </authorList>
    </citation>
    <scope>NUCLEOTIDE SEQUENCE [LARGE SCALE GENOMIC DNA]</scope>
    <source>
        <strain evidence="2">4-11</strain>
    </source>
</reference>
<evidence type="ECO:0000313" key="1">
    <source>
        <dbReference type="EMBL" id="RFU95910.1"/>
    </source>
</evidence>
<comment type="caution">
    <text evidence="1">The sequence shown here is derived from an EMBL/GenBank/DDBJ whole genome shotgun (WGS) entry which is preliminary data.</text>
</comment>
<dbReference type="RefSeq" id="WP_117329310.1">
    <property type="nucleotide sequence ID" value="NZ_QUWK01000002.1"/>
</dbReference>
<sequence>MDDLLARYTSLAPEASEAQIEKTAQDLERRNYMPPLILDVEDFYHLTKERMLREYHRVMSLPSESSELKAVVGIGDPEEVKKKHLTVLLNQYELLRGLRLGDGDAWATVNELYEDD</sequence>
<dbReference type="EMBL" id="QUWK01000002">
    <property type="protein sequence ID" value="RFU95910.1"/>
    <property type="molecule type" value="Genomic_DNA"/>
</dbReference>
<dbReference type="Proteomes" id="UP000264002">
    <property type="component" value="Unassembled WGS sequence"/>
</dbReference>
<dbReference type="AlphaFoldDB" id="A0A372ML53"/>
<keyword evidence="2" id="KW-1185">Reference proteome</keyword>
<evidence type="ECO:0000313" key="2">
    <source>
        <dbReference type="Proteomes" id="UP000264002"/>
    </source>
</evidence>
<name>A0A372ML53_9SPIR</name>